<dbReference type="EMBL" id="JBBPBK010000005">
    <property type="protein sequence ID" value="KAK9285628.1"/>
    <property type="molecule type" value="Genomic_DNA"/>
</dbReference>
<sequence>MENRFVNEKFEGVKPKGSSEEALKKWREHCFIVKNPKRRFRFTANFVKRAQAADMLKTFKEEA</sequence>
<proteinExistence type="predicted"/>
<evidence type="ECO:0000313" key="2">
    <source>
        <dbReference type="EMBL" id="KAK9285628.1"/>
    </source>
</evidence>
<keyword evidence="3" id="KW-1185">Reference proteome</keyword>
<organism evidence="2 3">
    <name type="scientific">Liquidambar formosana</name>
    <name type="common">Formosan gum</name>
    <dbReference type="NCBI Taxonomy" id="63359"/>
    <lineage>
        <taxon>Eukaryota</taxon>
        <taxon>Viridiplantae</taxon>
        <taxon>Streptophyta</taxon>
        <taxon>Embryophyta</taxon>
        <taxon>Tracheophyta</taxon>
        <taxon>Spermatophyta</taxon>
        <taxon>Magnoliopsida</taxon>
        <taxon>eudicotyledons</taxon>
        <taxon>Gunneridae</taxon>
        <taxon>Pentapetalae</taxon>
        <taxon>Saxifragales</taxon>
        <taxon>Altingiaceae</taxon>
        <taxon>Liquidambar</taxon>
    </lineage>
</organism>
<evidence type="ECO:0000313" key="3">
    <source>
        <dbReference type="Proteomes" id="UP001415857"/>
    </source>
</evidence>
<feature type="domain" description="Calcium-transporting P-type ATPase N-terminal autoinhibitory" evidence="1">
    <location>
        <begin position="7"/>
        <end position="51"/>
    </location>
</feature>
<dbReference type="Proteomes" id="UP001415857">
    <property type="component" value="Unassembled WGS sequence"/>
</dbReference>
<dbReference type="AlphaFoldDB" id="A0AAP0RWC5"/>
<protein>
    <recommendedName>
        <fullName evidence="1">Calcium-transporting P-type ATPase N-terminal autoinhibitory domain-containing protein</fullName>
    </recommendedName>
</protein>
<evidence type="ECO:0000259" key="1">
    <source>
        <dbReference type="Pfam" id="PF12515"/>
    </source>
</evidence>
<name>A0AAP0RWC5_LIQFO</name>
<accession>A0AAP0RWC5</accession>
<dbReference type="GO" id="GO:0005516">
    <property type="term" value="F:calmodulin binding"/>
    <property type="evidence" value="ECO:0007669"/>
    <property type="project" value="InterPro"/>
</dbReference>
<gene>
    <name evidence="2" type="ORF">L1049_024825</name>
</gene>
<dbReference type="Gene3D" id="1.20.5.170">
    <property type="match status" value="1"/>
</dbReference>
<dbReference type="InterPro" id="IPR024750">
    <property type="entry name" value="Ca_ATPase_N_dom"/>
</dbReference>
<comment type="caution">
    <text evidence="2">The sequence shown here is derived from an EMBL/GenBank/DDBJ whole genome shotgun (WGS) entry which is preliminary data.</text>
</comment>
<reference evidence="2 3" key="1">
    <citation type="journal article" date="2024" name="Plant J.">
        <title>Genome sequences and population genomics reveal climatic adaptation and genomic divergence between two closely related sweetgum species.</title>
        <authorList>
            <person name="Xu W.Q."/>
            <person name="Ren C.Q."/>
            <person name="Zhang X.Y."/>
            <person name="Comes H.P."/>
            <person name="Liu X.H."/>
            <person name="Li Y.G."/>
            <person name="Kettle C.J."/>
            <person name="Jalonen R."/>
            <person name="Gaisberger H."/>
            <person name="Ma Y.Z."/>
            <person name="Qiu Y.X."/>
        </authorList>
    </citation>
    <scope>NUCLEOTIDE SEQUENCE [LARGE SCALE GENOMIC DNA]</scope>
    <source>
        <strain evidence="2">Hangzhou</strain>
    </source>
</reference>
<dbReference type="Pfam" id="PF12515">
    <property type="entry name" value="CaATP_NAI"/>
    <property type="match status" value="1"/>
</dbReference>